<feature type="chain" id="PRO_5047171478" evidence="2">
    <location>
        <begin position="27"/>
        <end position="962"/>
    </location>
</feature>
<feature type="domain" description="Fibronectin type-III" evidence="3">
    <location>
        <begin position="601"/>
        <end position="693"/>
    </location>
</feature>
<dbReference type="InterPro" id="IPR036116">
    <property type="entry name" value="FN3_sf"/>
</dbReference>
<dbReference type="InterPro" id="IPR013783">
    <property type="entry name" value="Ig-like_fold"/>
</dbReference>
<comment type="caution">
    <text evidence="4">The sequence shown here is derived from an EMBL/GenBank/DDBJ whole genome shotgun (WGS) entry which is preliminary data.</text>
</comment>
<evidence type="ECO:0000313" key="5">
    <source>
        <dbReference type="Proteomes" id="UP000634134"/>
    </source>
</evidence>
<evidence type="ECO:0000256" key="2">
    <source>
        <dbReference type="SAM" id="SignalP"/>
    </source>
</evidence>
<feature type="domain" description="Fibronectin type-III" evidence="3">
    <location>
        <begin position="34"/>
        <end position="125"/>
    </location>
</feature>
<dbReference type="Proteomes" id="UP000634134">
    <property type="component" value="Unassembled WGS sequence"/>
</dbReference>
<dbReference type="PANTHER" id="PTHR13817:SF73">
    <property type="entry name" value="FIBRONECTIN TYPE-III DOMAIN-CONTAINING PROTEIN"/>
    <property type="match status" value="1"/>
</dbReference>
<dbReference type="RefSeq" id="WP_194122082.1">
    <property type="nucleotide sequence ID" value="NZ_JACYGY010000001.1"/>
</dbReference>
<organism evidence="4 5">
    <name type="scientific">Dyadobacter subterraneus</name>
    <dbReference type="NCBI Taxonomy" id="2773304"/>
    <lineage>
        <taxon>Bacteria</taxon>
        <taxon>Pseudomonadati</taxon>
        <taxon>Bacteroidota</taxon>
        <taxon>Cytophagia</taxon>
        <taxon>Cytophagales</taxon>
        <taxon>Spirosomataceae</taxon>
        <taxon>Dyadobacter</taxon>
    </lineage>
</organism>
<gene>
    <name evidence="4" type="ORF">IEE83_19100</name>
</gene>
<feature type="domain" description="Fibronectin type-III" evidence="3">
    <location>
        <begin position="129"/>
        <end position="221"/>
    </location>
</feature>
<dbReference type="PANTHER" id="PTHR13817">
    <property type="entry name" value="TITIN"/>
    <property type="match status" value="1"/>
</dbReference>
<evidence type="ECO:0000259" key="3">
    <source>
        <dbReference type="PROSITE" id="PS50853"/>
    </source>
</evidence>
<feature type="domain" description="Fibronectin type-III" evidence="3">
    <location>
        <begin position="697"/>
        <end position="786"/>
    </location>
</feature>
<proteinExistence type="predicted"/>
<dbReference type="SMART" id="SM00060">
    <property type="entry name" value="FN3"/>
    <property type="match status" value="9"/>
</dbReference>
<evidence type="ECO:0000256" key="1">
    <source>
        <dbReference type="ARBA" id="ARBA00022737"/>
    </source>
</evidence>
<dbReference type="Pfam" id="PF18962">
    <property type="entry name" value="Por_Secre_tail"/>
    <property type="match status" value="1"/>
</dbReference>
<accession>A0ABR9WEZ1</accession>
<dbReference type="PROSITE" id="PS50853">
    <property type="entry name" value="FN3"/>
    <property type="match status" value="9"/>
</dbReference>
<feature type="domain" description="Fibronectin type-III" evidence="3">
    <location>
        <begin position="321"/>
        <end position="411"/>
    </location>
</feature>
<feature type="domain" description="Fibronectin type-III" evidence="3">
    <location>
        <begin position="791"/>
        <end position="888"/>
    </location>
</feature>
<keyword evidence="5" id="KW-1185">Reference proteome</keyword>
<dbReference type="CDD" id="cd00063">
    <property type="entry name" value="FN3"/>
    <property type="match status" value="9"/>
</dbReference>
<name>A0ABR9WEZ1_9BACT</name>
<dbReference type="NCBIfam" id="TIGR04183">
    <property type="entry name" value="Por_Secre_tail"/>
    <property type="match status" value="1"/>
</dbReference>
<keyword evidence="2" id="KW-0732">Signal</keyword>
<dbReference type="EMBL" id="JACYGY010000001">
    <property type="protein sequence ID" value="MBE9463997.1"/>
    <property type="molecule type" value="Genomic_DNA"/>
</dbReference>
<feature type="domain" description="Fibronectin type-III" evidence="3">
    <location>
        <begin position="418"/>
        <end position="507"/>
    </location>
</feature>
<dbReference type="InterPro" id="IPR050964">
    <property type="entry name" value="Striated_Muscle_Regulatory"/>
</dbReference>
<evidence type="ECO:0000313" key="4">
    <source>
        <dbReference type="EMBL" id="MBE9463997.1"/>
    </source>
</evidence>
<dbReference type="InterPro" id="IPR026444">
    <property type="entry name" value="Secre_tail"/>
</dbReference>
<feature type="domain" description="Fibronectin type-III" evidence="3">
    <location>
        <begin position="511"/>
        <end position="600"/>
    </location>
</feature>
<dbReference type="SUPFAM" id="SSF49265">
    <property type="entry name" value="Fibronectin type III"/>
    <property type="match status" value="5"/>
</dbReference>
<dbReference type="Gene3D" id="2.60.40.10">
    <property type="entry name" value="Immunoglobulins"/>
    <property type="match status" value="9"/>
</dbReference>
<feature type="signal peptide" evidence="2">
    <location>
        <begin position="1"/>
        <end position="26"/>
    </location>
</feature>
<protein>
    <submittedName>
        <fullName evidence="4">Fibronectin type III domain-containing protein</fullName>
    </submittedName>
</protein>
<reference evidence="5" key="1">
    <citation type="submission" date="2023-07" db="EMBL/GenBank/DDBJ databases">
        <title>Dyadobacter sp. nov 'subterranea' isolated from contaminted grondwater.</title>
        <authorList>
            <person name="Szabo I."/>
            <person name="Al-Omari J."/>
            <person name="Szerdahelyi S.G."/>
            <person name="Rado J."/>
        </authorList>
    </citation>
    <scope>NUCLEOTIDE SEQUENCE [LARGE SCALE GENOMIC DNA]</scope>
    <source>
        <strain evidence="5">UP-52</strain>
    </source>
</reference>
<sequence length="962" mass="103699">MKKFYQTQAARLLVFFILLTSGWSLSIAQTALPAPTNLSATAPSYNEVVLKWTDNSGELETGFEIYRDPGLGTDFQLIATTAKNATSYSDKTVAANTLYNYRIRATNTRQQSLPSSDVSVTTRVAPPSAPGNLATTLINSNTIRLTWDGNNSGGTTFYVERMNRSGGGSFTQIAVVNYSRTLVYDDAGLATGTDFCYRVRAHNESGESGYSNTSCANTPQDTPTAPGRLTATAVSAGQIDLSWADISDNETGFEVERGSSENGTFAKIADLGANSSTYSDQNLSSQTTYCYRIRAKNASGNSGYASPVCATTKVPTITIPRPSGLLTAAAVSPNQINLAWEDNADNEDGFELERSTDGVGFSKITDLGANVTSYQNTDLNASTKYYYRIRAKNSAGFSAYSNVADASTYAPAVTIPRPPGSLTASAVSPNQINLTWMDNADNEDGFELERSTDGVGFSKITDLGANTTFYQNTGLSASTKYYYRIRSKNSAGFSGYSNVADATTGEVAPDAPQRLTATAVSTSQINLSWADISANETGFELERSTDGASYTKLIDLSPNTTSYQNTGLNAFTRYWYRIRTKNAVGNSGYSNVADATTFDTPPTAPVELAAAVISSSQINLSWKDQSANETGFEIERSTDGASFSKIAEVSANTTTYQNTGLSPATHYYFRVRAVNSANPSDFSNVAEATTVDVAPIPPARLAANAVSYQQIDLSWADISTNETSFELERSMDGTTFSKITDLPANASTFQDKAVLSLTKYFYRIRAVNKIGFSAYSNTAEATTPRAPIPDKPQNLVATPVDFDLIQLNWTALSENATNVIIERSQKPDADFVQIGAQNASIIQFPDHEILDVNDYYYRIKAVNAAGESPYSEVAKVPASAIITGTEPSQTENLVYAADKTLFVKITKPGKYKLTLLDLNGKILTVLAANQTTQTDLSVLSSGIYIVLIESEKQIVTQKIVLY</sequence>
<keyword evidence="1" id="KW-0677">Repeat</keyword>
<dbReference type="Pfam" id="PF00041">
    <property type="entry name" value="fn3"/>
    <property type="match status" value="5"/>
</dbReference>
<feature type="domain" description="Fibronectin type-III" evidence="3">
    <location>
        <begin position="225"/>
        <end position="315"/>
    </location>
</feature>
<dbReference type="InterPro" id="IPR003961">
    <property type="entry name" value="FN3_dom"/>
</dbReference>